<evidence type="ECO:0000313" key="1">
    <source>
        <dbReference type="EMBL" id="NHN25238.1"/>
    </source>
</evidence>
<dbReference type="RefSeq" id="WP_140961207.1">
    <property type="nucleotide sequence ID" value="NZ_VEVQ02000003.1"/>
</dbReference>
<gene>
    <name evidence="1" type="ORF">FIA58_006060</name>
</gene>
<keyword evidence="2" id="KW-1185">Reference proteome</keyword>
<organism evidence="1 2">
    <name type="scientific">Flavobacterium jejuense</name>
    <dbReference type="NCBI Taxonomy" id="1544455"/>
    <lineage>
        <taxon>Bacteria</taxon>
        <taxon>Pseudomonadati</taxon>
        <taxon>Bacteroidota</taxon>
        <taxon>Flavobacteriia</taxon>
        <taxon>Flavobacteriales</taxon>
        <taxon>Flavobacteriaceae</taxon>
        <taxon>Flavobacterium</taxon>
    </lineage>
</organism>
<name>A0ABX0ING1_9FLAO</name>
<reference evidence="1 2" key="3">
    <citation type="submission" date="2020-02" db="EMBL/GenBank/DDBJ databases">
        <title>Flavobacterium profundi sp. nov., isolated from a deep-sea seamount.</title>
        <authorList>
            <person name="Zhang D.-C."/>
        </authorList>
    </citation>
    <scope>NUCLEOTIDE SEQUENCE [LARGE SCALE GENOMIC DNA]</scope>
    <source>
        <strain evidence="1 2">EC11</strain>
    </source>
</reference>
<dbReference type="Proteomes" id="UP000817854">
    <property type="component" value="Unassembled WGS sequence"/>
</dbReference>
<sequence length="603" mass="71643">MILDVITKNHIIKSASIIDKQGIPKNFVWSQYYVIVNNKEYQFKYLIRLAYQLATNEELDFQSNNTIRKYIEDLGFEIKYYQGGYNFFTKEELAFYNSIVNTDYRKANSEHKYYGQKLYPIIAKAKYWAEELLIDDFKLRKDGNWLNGHVAKIKPYFWPRIYSGEDKDIFFNVEVNGSNKFIGYKLDGYFETTKRLPDYKIKLLQEYKEIVNWSWPKISFDNIDEYNWDKLIEESKAYINKHLSNHNHLKRILSKESKICRITWNNNGWIKPSGLSGKSKHPSFEKENGFGHEEWLFDGNKIIDGYKYGFLEPIHKFRTKYQAKLFDLLLYTRDSDSNQNYWVTTLKDVEVINTEESEKVLVHYKNEGWYDEMKSDLYNLSLDSKQLDTWIDEGAQQLFNIKFKASQINEIPNDLILVENPNEIPSSRYLLMDFKNDVTEKIKENIKTKFSFYNSGSEEAELESKGKRKRNRKDIELEFKHNLLQKKFLQFLQNKYGKNAVKRECTAYGASRIDITRKTNTGFVFYEIKTYNSLRSSIREGLGQLLEYCLYPNVNEAESIVLVSHVEPSTELKEYLIHIKKFINLPFSYIHFDLDKEKIISEI</sequence>
<proteinExistence type="predicted"/>
<reference evidence="2" key="1">
    <citation type="submission" date="2019-05" db="EMBL/GenBank/DDBJ databases">
        <title>Flavobacterium profundi sp. nov., isolated from a deep-sea seamount.</title>
        <authorList>
            <person name="Zhang D.-C."/>
        </authorList>
    </citation>
    <scope>NUCLEOTIDE SEQUENCE [LARGE SCALE GENOMIC DNA]</scope>
    <source>
        <strain evidence="2">EC11</strain>
    </source>
</reference>
<comment type="caution">
    <text evidence="1">The sequence shown here is derived from an EMBL/GenBank/DDBJ whole genome shotgun (WGS) entry which is preliminary data.</text>
</comment>
<dbReference type="EMBL" id="VEVQ02000003">
    <property type="protein sequence ID" value="NHN25238.1"/>
    <property type="molecule type" value="Genomic_DNA"/>
</dbReference>
<protein>
    <recommendedName>
        <fullName evidence="3">Protein NO VEIN C-terminal domain-containing protein</fullName>
    </recommendedName>
</protein>
<reference evidence="1 2" key="2">
    <citation type="submission" date="2019-05" db="EMBL/GenBank/DDBJ databases">
        <authorList>
            <person name="Lianzixin W."/>
        </authorList>
    </citation>
    <scope>NUCLEOTIDE SEQUENCE [LARGE SCALE GENOMIC DNA]</scope>
    <source>
        <strain evidence="1 2">EC11</strain>
    </source>
</reference>
<evidence type="ECO:0008006" key="3">
    <source>
        <dbReference type="Google" id="ProtNLM"/>
    </source>
</evidence>
<evidence type="ECO:0000313" key="2">
    <source>
        <dbReference type="Proteomes" id="UP000817854"/>
    </source>
</evidence>
<accession>A0ABX0ING1</accession>